<dbReference type="Gene3D" id="3.40.50.720">
    <property type="entry name" value="NAD(P)-binding Rossmann-like Domain"/>
    <property type="match status" value="1"/>
</dbReference>
<dbReference type="AlphaFoldDB" id="A0A841TVG3"/>
<dbReference type="PANTHER" id="PTHR43639">
    <property type="entry name" value="OXIDOREDUCTASE, SHORT-CHAIN DEHYDROGENASE/REDUCTASE FAMILY (AFU_ORTHOLOGUE AFUA_5G02870)"/>
    <property type="match status" value="1"/>
</dbReference>
<evidence type="ECO:0000313" key="4">
    <source>
        <dbReference type="Proteomes" id="UP000553776"/>
    </source>
</evidence>
<sequence length="266" mass="28398">MRLQGKVVFVTDADGPSGRAIMLRLAAEGASLLLNSASGGADVAAELEKVRELGADALVVSADLRRSSEAARILDMADERLGAVDVLVHNHDRVVPISVETGEESVFADVMDWNAKTAFVCAKAVGKRMEAGQKGSIVFVSSIHAEKPTGMSFAYSASKGAVKMLAREAAVVLGRHGVRVNSIEFGPVEGVDSVFRSDISLLYDSYRYKVPDGVLGTHEDLAELVLYLASDEARYLNGADIRMDGGFLMHYLDFKMKKPHAAGGAP</sequence>
<evidence type="ECO:0000313" key="3">
    <source>
        <dbReference type="EMBL" id="MBB6690952.1"/>
    </source>
</evidence>
<evidence type="ECO:0000256" key="1">
    <source>
        <dbReference type="ARBA" id="ARBA00006484"/>
    </source>
</evidence>
<dbReference type="Proteomes" id="UP000553776">
    <property type="component" value="Unassembled WGS sequence"/>
</dbReference>
<dbReference type="EMBL" id="JACJVR010000019">
    <property type="protein sequence ID" value="MBB6690952.1"/>
    <property type="molecule type" value="Genomic_DNA"/>
</dbReference>
<dbReference type="RefSeq" id="WP_185134941.1">
    <property type="nucleotide sequence ID" value="NZ_JACJVR010000019.1"/>
</dbReference>
<evidence type="ECO:0000256" key="2">
    <source>
        <dbReference type="ARBA" id="ARBA00023002"/>
    </source>
</evidence>
<dbReference type="SUPFAM" id="SSF51735">
    <property type="entry name" value="NAD(P)-binding Rossmann-fold domains"/>
    <property type="match status" value="1"/>
</dbReference>
<keyword evidence="4" id="KW-1185">Reference proteome</keyword>
<dbReference type="InterPro" id="IPR002347">
    <property type="entry name" value="SDR_fam"/>
</dbReference>
<dbReference type="InterPro" id="IPR020904">
    <property type="entry name" value="Sc_DH/Rdtase_CS"/>
</dbReference>
<dbReference type="PROSITE" id="PS00061">
    <property type="entry name" value="ADH_SHORT"/>
    <property type="match status" value="1"/>
</dbReference>
<gene>
    <name evidence="3" type="ORF">H7B90_05990</name>
</gene>
<protein>
    <submittedName>
        <fullName evidence="3">SDR family oxidoreductase</fullName>
    </submittedName>
</protein>
<dbReference type="CDD" id="cd05233">
    <property type="entry name" value="SDR_c"/>
    <property type="match status" value="1"/>
</dbReference>
<dbReference type="Pfam" id="PF13561">
    <property type="entry name" value="adh_short_C2"/>
    <property type="match status" value="1"/>
</dbReference>
<reference evidence="3 4" key="1">
    <citation type="submission" date="2020-08" db="EMBL/GenBank/DDBJ databases">
        <title>Cohnella phylogeny.</title>
        <authorList>
            <person name="Dunlap C."/>
        </authorList>
    </citation>
    <scope>NUCLEOTIDE SEQUENCE [LARGE SCALE GENOMIC DNA]</scope>
    <source>
        <strain evidence="3 4">DSM 25239</strain>
    </source>
</reference>
<dbReference type="PANTHER" id="PTHR43639:SF1">
    <property type="entry name" value="SHORT-CHAIN DEHYDROGENASE_REDUCTASE FAMILY PROTEIN"/>
    <property type="match status" value="1"/>
</dbReference>
<dbReference type="InterPro" id="IPR036291">
    <property type="entry name" value="NAD(P)-bd_dom_sf"/>
</dbReference>
<comment type="similarity">
    <text evidence="1">Belongs to the short-chain dehydrogenases/reductases (SDR) family.</text>
</comment>
<dbReference type="PRINTS" id="PR00081">
    <property type="entry name" value="GDHRDH"/>
</dbReference>
<proteinExistence type="inferred from homology"/>
<accession>A0A841TVG3</accession>
<name>A0A841TVG3_9BACL</name>
<keyword evidence="2" id="KW-0560">Oxidoreductase</keyword>
<dbReference type="GO" id="GO:0016491">
    <property type="term" value="F:oxidoreductase activity"/>
    <property type="evidence" value="ECO:0007669"/>
    <property type="project" value="UniProtKB-KW"/>
</dbReference>
<organism evidence="3 4">
    <name type="scientific">Cohnella xylanilytica</name>
    <dbReference type="NCBI Taxonomy" id="557555"/>
    <lineage>
        <taxon>Bacteria</taxon>
        <taxon>Bacillati</taxon>
        <taxon>Bacillota</taxon>
        <taxon>Bacilli</taxon>
        <taxon>Bacillales</taxon>
        <taxon>Paenibacillaceae</taxon>
        <taxon>Cohnella</taxon>
    </lineage>
</organism>
<comment type="caution">
    <text evidence="3">The sequence shown here is derived from an EMBL/GenBank/DDBJ whole genome shotgun (WGS) entry which is preliminary data.</text>
</comment>